<keyword evidence="2 7" id="KW-0963">Cytoplasm</keyword>
<dbReference type="PIRSF" id="PIRSF004682">
    <property type="entry name" value="GmhB"/>
    <property type="match status" value="1"/>
</dbReference>
<feature type="site" description="Stabilizes the phosphoryl group" evidence="8">
    <location>
        <position position="51"/>
    </location>
</feature>
<comment type="cofactor">
    <cofactor evidence="9">
        <name>Mg(2+)</name>
        <dbReference type="ChEBI" id="CHEBI:18420"/>
    </cofactor>
</comment>
<dbReference type="SUPFAM" id="SSF56784">
    <property type="entry name" value="HAD-like"/>
    <property type="match status" value="1"/>
</dbReference>
<name>A0A418VUA8_9PROT</name>
<dbReference type="PANTHER" id="PTHR42891">
    <property type="entry name" value="D-GLYCERO-BETA-D-MANNO-HEPTOSE-1,7-BISPHOSPHATE 7-PHOSPHATASE"/>
    <property type="match status" value="1"/>
</dbReference>
<dbReference type="RefSeq" id="WP_119782778.1">
    <property type="nucleotide sequence ID" value="NZ_QYUK01000016.1"/>
</dbReference>
<dbReference type="OrthoDB" id="9814110at2"/>
<evidence type="ECO:0000313" key="10">
    <source>
        <dbReference type="EMBL" id="RJF80726.1"/>
    </source>
</evidence>
<dbReference type="Gene3D" id="3.40.50.1000">
    <property type="entry name" value="HAD superfamily/HAD-like"/>
    <property type="match status" value="1"/>
</dbReference>
<accession>A0A418VUA8</accession>
<comment type="similarity">
    <text evidence="7">Belongs to the gmhB family.</text>
</comment>
<dbReference type="InterPro" id="IPR004446">
    <property type="entry name" value="Heptose_bisP_phosphatase"/>
</dbReference>
<evidence type="ECO:0000256" key="6">
    <source>
        <dbReference type="ARBA" id="ARBA00031828"/>
    </source>
</evidence>
<dbReference type="InterPro" id="IPR006543">
    <property type="entry name" value="Histidinol-phos"/>
</dbReference>
<feature type="binding site" evidence="9">
    <location>
        <position position="127"/>
    </location>
    <ligand>
        <name>Mg(2+)</name>
        <dbReference type="ChEBI" id="CHEBI:18420"/>
    </ligand>
</feature>
<dbReference type="GO" id="GO:0005737">
    <property type="term" value="C:cytoplasm"/>
    <property type="evidence" value="ECO:0007669"/>
    <property type="project" value="UniProtKB-SubCell"/>
</dbReference>
<evidence type="ECO:0000256" key="5">
    <source>
        <dbReference type="ARBA" id="ARBA00023277"/>
    </source>
</evidence>
<dbReference type="GO" id="GO:0046872">
    <property type="term" value="F:metal ion binding"/>
    <property type="evidence" value="ECO:0007669"/>
    <property type="project" value="UniProtKB-KW"/>
</dbReference>
<dbReference type="NCBIfam" id="TIGR01656">
    <property type="entry name" value="Histidinol-ppas"/>
    <property type="match status" value="1"/>
</dbReference>
<dbReference type="InterPro" id="IPR036412">
    <property type="entry name" value="HAD-like_sf"/>
</dbReference>
<sequence>MARLVLLERDGVLIEDRPDFVRNPGELTLLPRAAASLRRFNEAGLKVAVVTNQPAVGRGIIDEAMLARIHEHLLARLAREGARLDLLLHAPEAPWVPGPRRKPGSGMLHEAMRRFGIASYDCVMIGDSLTDLEAAKAADVARILVRCGKGQATQAAGIPRELMPLRIADDLWQAADFVLGTDAGNAGAG</sequence>
<keyword evidence="3 9" id="KW-0479">Metal-binding</keyword>
<dbReference type="InterPro" id="IPR023214">
    <property type="entry name" value="HAD_sf"/>
</dbReference>
<gene>
    <name evidence="10" type="ORF">D3874_26930</name>
</gene>
<evidence type="ECO:0000256" key="7">
    <source>
        <dbReference type="PIRNR" id="PIRNR004682"/>
    </source>
</evidence>
<feature type="site" description="Stabilizes the phosphoryl group" evidence="8">
    <location>
        <position position="102"/>
    </location>
</feature>
<dbReference type="InterPro" id="IPR006549">
    <property type="entry name" value="HAD-SF_hydro_IIIA"/>
</dbReference>
<evidence type="ECO:0000313" key="11">
    <source>
        <dbReference type="Proteomes" id="UP000284605"/>
    </source>
</evidence>
<keyword evidence="9" id="KW-0460">Magnesium</keyword>
<dbReference type="AlphaFoldDB" id="A0A418VUA8"/>
<evidence type="ECO:0000256" key="4">
    <source>
        <dbReference type="ARBA" id="ARBA00022801"/>
    </source>
</evidence>
<dbReference type="PANTHER" id="PTHR42891:SF1">
    <property type="entry name" value="D-GLYCERO-BETA-D-MANNO-HEPTOSE-1,7-BISPHOSPHATE 7-PHOSPHATASE"/>
    <property type="match status" value="1"/>
</dbReference>
<feature type="site" description="Contributes to substrate recognition" evidence="8">
    <location>
        <position position="101"/>
    </location>
</feature>
<comment type="subcellular location">
    <subcellularLocation>
        <location evidence="1 7">Cytoplasm</location>
    </subcellularLocation>
</comment>
<keyword evidence="5 7" id="KW-0119">Carbohydrate metabolism</keyword>
<feature type="binding site" evidence="9">
    <location>
        <position position="10"/>
    </location>
    <ligand>
        <name>Mg(2+)</name>
        <dbReference type="ChEBI" id="CHEBI:18420"/>
    </ligand>
</feature>
<evidence type="ECO:0000256" key="8">
    <source>
        <dbReference type="PIRSR" id="PIRSR004682-3"/>
    </source>
</evidence>
<dbReference type="GO" id="GO:0005975">
    <property type="term" value="P:carbohydrate metabolic process"/>
    <property type="evidence" value="ECO:0007669"/>
    <property type="project" value="InterPro"/>
</dbReference>
<keyword evidence="11" id="KW-1185">Reference proteome</keyword>
<evidence type="ECO:0000256" key="9">
    <source>
        <dbReference type="PIRSR" id="PIRSR004682-4"/>
    </source>
</evidence>
<evidence type="ECO:0000256" key="3">
    <source>
        <dbReference type="ARBA" id="ARBA00022723"/>
    </source>
</evidence>
<proteinExistence type="inferred from homology"/>
<dbReference type="Proteomes" id="UP000284605">
    <property type="component" value="Unassembled WGS sequence"/>
</dbReference>
<evidence type="ECO:0000256" key="1">
    <source>
        <dbReference type="ARBA" id="ARBA00004496"/>
    </source>
</evidence>
<dbReference type="GO" id="GO:0016791">
    <property type="term" value="F:phosphatase activity"/>
    <property type="evidence" value="ECO:0007669"/>
    <property type="project" value="InterPro"/>
</dbReference>
<evidence type="ECO:0000256" key="2">
    <source>
        <dbReference type="ARBA" id="ARBA00022490"/>
    </source>
</evidence>
<dbReference type="NCBIfam" id="TIGR01662">
    <property type="entry name" value="HAD-SF-IIIA"/>
    <property type="match status" value="1"/>
</dbReference>
<comment type="caution">
    <text evidence="10">The sequence shown here is derived from an EMBL/GenBank/DDBJ whole genome shotgun (WGS) entry which is preliminary data.</text>
</comment>
<keyword evidence="4 7" id="KW-0378">Hydrolase</keyword>
<protein>
    <recommendedName>
        <fullName evidence="6 7">D,D-heptose 1,7-bisphosphate phosphatase</fullName>
        <ecNumber evidence="7">3.1.3.-</ecNumber>
    </recommendedName>
</protein>
<dbReference type="EMBL" id="QYUK01000016">
    <property type="protein sequence ID" value="RJF80726.1"/>
    <property type="molecule type" value="Genomic_DNA"/>
</dbReference>
<dbReference type="Pfam" id="PF13242">
    <property type="entry name" value="Hydrolase_like"/>
    <property type="match status" value="1"/>
</dbReference>
<dbReference type="EC" id="3.1.3.-" evidence="7"/>
<reference evidence="10 11" key="1">
    <citation type="submission" date="2018-09" db="EMBL/GenBank/DDBJ databases">
        <authorList>
            <person name="Zhu H."/>
        </authorList>
    </citation>
    <scope>NUCLEOTIDE SEQUENCE [LARGE SCALE GENOMIC DNA]</scope>
    <source>
        <strain evidence="10 11">K1W22B-8</strain>
    </source>
</reference>
<organism evidence="10 11">
    <name type="scientific">Oleomonas cavernae</name>
    <dbReference type="NCBI Taxonomy" id="2320859"/>
    <lineage>
        <taxon>Bacteria</taxon>
        <taxon>Pseudomonadati</taxon>
        <taxon>Pseudomonadota</taxon>
        <taxon>Alphaproteobacteria</taxon>
        <taxon>Acetobacterales</taxon>
        <taxon>Acetobacteraceae</taxon>
        <taxon>Oleomonas</taxon>
    </lineage>
</organism>